<dbReference type="GO" id="GO:0061809">
    <property type="term" value="F:NAD+ nucleosidase activity, cyclic ADP-ribose generating"/>
    <property type="evidence" value="ECO:0007669"/>
    <property type="project" value="UniProtKB-EC"/>
</dbReference>
<keyword evidence="3" id="KW-0520">NAD</keyword>
<accession>A0A8T0J3Q8</accession>
<comment type="caution">
    <text evidence="6">The sequence shown here is derived from an EMBL/GenBank/DDBJ whole genome shotgun (WGS) entry which is preliminary data.</text>
</comment>
<dbReference type="AlphaFoldDB" id="A0A8T0J3Q8"/>
<dbReference type="Pfam" id="PF13676">
    <property type="entry name" value="TIR_2"/>
    <property type="match status" value="1"/>
</dbReference>
<dbReference type="EC" id="3.2.2.6" evidence="1"/>
<gene>
    <name evidence="6" type="ORF">KC19_1G109900</name>
</gene>
<evidence type="ECO:0000313" key="6">
    <source>
        <dbReference type="EMBL" id="KAG0590564.1"/>
    </source>
</evidence>
<dbReference type="SUPFAM" id="SSF52200">
    <property type="entry name" value="Toll/Interleukin receptor TIR domain"/>
    <property type="match status" value="1"/>
</dbReference>
<evidence type="ECO:0000256" key="4">
    <source>
        <dbReference type="ARBA" id="ARBA00047304"/>
    </source>
</evidence>
<dbReference type="EMBL" id="CM026421">
    <property type="protein sequence ID" value="KAG0590564.1"/>
    <property type="molecule type" value="Genomic_DNA"/>
</dbReference>
<feature type="domain" description="TIR" evidence="5">
    <location>
        <begin position="40"/>
        <end position="153"/>
    </location>
</feature>
<reference evidence="6" key="1">
    <citation type="submission" date="2020-06" db="EMBL/GenBank/DDBJ databases">
        <title>WGS assembly of Ceratodon purpureus strain R40.</title>
        <authorList>
            <person name="Carey S.B."/>
            <person name="Jenkins J."/>
            <person name="Shu S."/>
            <person name="Lovell J.T."/>
            <person name="Sreedasyam A."/>
            <person name="Maumus F."/>
            <person name="Tiley G.P."/>
            <person name="Fernandez-Pozo N."/>
            <person name="Barry K."/>
            <person name="Chen C."/>
            <person name="Wang M."/>
            <person name="Lipzen A."/>
            <person name="Daum C."/>
            <person name="Saski C.A."/>
            <person name="Payton A.C."/>
            <person name="Mcbreen J.C."/>
            <person name="Conrad R.E."/>
            <person name="Kollar L.M."/>
            <person name="Olsson S."/>
            <person name="Huttunen S."/>
            <person name="Landis J.B."/>
            <person name="Wickett N.J."/>
            <person name="Johnson M.G."/>
            <person name="Rensing S.A."/>
            <person name="Grimwood J."/>
            <person name="Schmutz J."/>
            <person name="Mcdaniel S.F."/>
        </authorList>
    </citation>
    <scope>NUCLEOTIDE SEQUENCE</scope>
    <source>
        <strain evidence="6">R40</strain>
    </source>
</reference>
<dbReference type="GO" id="GO:0007165">
    <property type="term" value="P:signal transduction"/>
    <property type="evidence" value="ECO:0007669"/>
    <property type="project" value="InterPro"/>
</dbReference>
<sequence>MYVEVLCRNASIQSMAQLSGVSSASSAAHRDNGSGVVLERKHKVFLSHSGAQKAFVEHLCLELEAHCRYPFFDKRHNSLPIGENFPQHIFDAIQQCYVGVVILSEEFFTSKWPMMELMAMVEEIGKRKSNLKIFPVFFGTTLKEFDNPINQAR</sequence>
<evidence type="ECO:0000259" key="5">
    <source>
        <dbReference type="PROSITE" id="PS50104"/>
    </source>
</evidence>
<evidence type="ECO:0000313" key="7">
    <source>
        <dbReference type="Proteomes" id="UP000822688"/>
    </source>
</evidence>
<dbReference type="Gene3D" id="3.40.50.10140">
    <property type="entry name" value="Toll/interleukin-1 receptor homology (TIR) domain"/>
    <property type="match status" value="1"/>
</dbReference>
<dbReference type="InterPro" id="IPR035897">
    <property type="entry name" value="Toll_tir_struct_dom_sf"/>
</dbReference>
<evidence type="ECO:0000256" key="2">
    <source>
        <dbReference type="ARBA" id="ARBA00022801"/>
    </source>
</evidence>
<dbReference type="PROSITE" id="PS50104">
    <property type="entry name" value="TIR"/>
    <property type="match status" value="1"/>
</dbReference>
<dbReference type="Proteomes" id="UP000822688">
    <property type="component" value="Chromosome 1"/>
</dbReference>
<dbReference type="PANTHER" id="PTHR32009:SF39">
    <property type="entry name" value="TIR DOMAIN-CONTAINING PROTEIN"/>
    <property type="match status" value="1"/>
</dbReference>
<dbReference type="InterPro" id="IPR000157">
    <property type="entry name" value="TIR_dom"/>
</dbReference>
<protein>
    <recommendedName>
        <fullName evidence="1">ADP-ribosyl cyclase/cyclic ADP-ribose hydrolase</fullName>
        <ecNumber evidence="1">3.2.2.6</ecNumber>
    </recommendedName>
</protein>
<proteinExistence type="predicted"/>
<keyword evidence="7" id="KW-1185">Reference proteome</keyword>
<comment type="catalytic activity">
    <reaction evidence="4">
        <text>NAD(+) + H2O = ADP-D-ribose + nicotinamide + H(+)</text>
        <dbReference type="Rhea" id="RHEA:16301"/>
        <dbReference type="ChEBI" id="CHEBI:15377"/>
        <dbReference type="ChEBI" id="CHEBI:15378"/>
        <dbReference type="ChEBI" id="CHEBI:17154"/>
        <dbReference type="ChEBI" id="CHEBI:57540"/>
        <dbReference type="ChEBI" id="CHEBI:57967"/>
        <dbReference type="EC" id="3.2.2.6"/>
    </reaction>
    <physiologicalReaction direction="left-to-right" evidence="4">
        <dbReference type="Rhea" id="RHEA:16302"/>
    </physiologicalReaction>
</comment>
<organism evidence="6 7">
    <name type="scientific">Ceratodon purpureus</name>
    <name type="common">Fire moss</name>
    <name type="synonym">Dicranum purpureum</name>
    <dbReference type="NCBI Taxonomy" id="3225"/>
    <lineage>
        <taxon>Eukaryota</taxon>
        <taxon>Viridiplantae</taxon>
        <taxon>Streptophyta</taxon>
        <taxon>Embryophyta</taxon>
        <taxon>Bryophyta</taxon>
        <taxon>Bryophytina</taxon>
        <taxon>Bryopsida</taxon>
        <taxon>Dicranidae</taxon>
        <taxon>Pseudoditrichales</taxon>
        <taxon>Ditrichaceae</taxon>
        <taxon>Ceratodon</taxon>
    </lineage>
</organism>
<dbReference type="PANTHER" id="PTHR32009">
    <property type="entry name" value="TMV RESISTANCE PROTEIN N-LIKE"/>
    <property type="match status" value="1"/>
</dbReference>
<keyword evidence="2" id="KW-0378">Hydrolase</keyword>
<evidence type="ECO:0000256" key="3">
    <source>
        <dbReference type="ARBA" id="ARBA00023027"/>
    </source>
</evidence>
<evidence type="ECO:0000256" key="1">
    <source>
        <dbReference type="ARBA" id="ARBA00011982"/>
    </source>
</evidence>
<name>A0A8T0J3Q8_CERPU</name>